<dbReference type="PROSITE" id="PS00107">
    <property type="entry name" value="PROTEIN_KINASE_ATP"/>
    <property type="match status" value="1"/>
</dbReference>
<feature type="compositionally biased region" description="Low complexity" evidence="7">
    <location>
        <begin position="354"/>
        <end position="363"/>
    </location>
</feature>
<feature type="binding site" evidence="6">
    <location>
        <position position="84"/>
    </location>
    <ligand>
        <name>ATP</name>
        <dbReference type="ChEBI" id="CHEBI:30616"/>
    </ligand>
</feature>
<dbReference type="PANTHER" id="PTHR24346">
    <property type="entry name" value="MAP/MICROTUBULE AFFINITY-REGULATING KINASE"/>
    <property type="match status" value="1"/>
</dbReference>
<dbReference type="EC" id="2.7.11.1" evidence="1"/>
<evidence type="ECO:0000256" key="4">
    <source>
        <dbReference type="ARBA" id="ARBA00047899"/>
    </source>
</evidence>
<sequence length="846" mass="94189">MNSSSPWQGYVGSPPMPGSGNGIVGASSRASLQSQSRDNGGKMKHITFGSYIIGPTLGEGEFGKVKLGWSKAKSKKGSRNVAIKLVRRDSIPKNSEKEVKIFREINALKSLRHPSIVRLEEVLQNSKYIGIVLQYASGGEFYKYIQKKRRLKDAQACRLFAQLISGVHYLHHRGLAHRDLKLENLLLDEHENLLITDFGFVNQFRRNDMMKTSCGSPCYAAPELVVTTKPYEARKADVWSCGVILYAMLAGYLPWDDDPENPEGDDIARLYHYITKTNLKFPEYITPLPRDLLRRILVPNPELRLTIEQIEKHLWLQPHAHFFSWSPEGWVAKTKTESENSYRVPPSKNLTPKSSCSASSTNSKGDKRNSLVIDSTLYPQPAPPQECPSHAFTKPTSPTGELGKVSPVRIHARCNSAASIALQAVVDAEKDFFRHSQSTHSLHSDSSAQQTPPISAGRNPPYGIPKSVTHSNAISTSLMNEDSIIIEVSPQKSCIHTIVIANNKEVAKQPSSNKAGPLHPSEQSTLIIKKDKTSQHSNSLPQSNRKPRPTSYQPVGSSYLVTSDYTFGKPMRSPFARKRTEHNQVDQIMADPIQKLTSAVTSDRTASDNGSKKLRIPDENCIPEVDIYDIPVKQDLSAEVTPGENIGMFRNVDTKYFKRTSSVPIDTKLDIPETVNQNHIDSTPISAESESSLNPNPLKTNAEEKGTTLSTGYSYYSNSKTSMQASIKGQGYTGQAPDAQKMPLPLAAKENEDSWGYIAENQPSNIQKPNSGRLKDTVIQARTQRFSMFAPKSKPIITDDSKSKRKANRNSLTMISSNQHADSNRQREQSTAKRVFDFFKRRSLRL</sequence>
<keyword evidence="10" id="KW-1185">Reference proteome</keyword>
<dbReference type="STRING" id="45286.A0A120K172"/>
<reference evidence="9 10" key="1">
    <citation type="submission" date="2016-01" db="EMBL/GenBank/DDBJ databases">
        <title>Genome sequence of the yeast Holleya sinecauda.</title>
        <authorList>
            <person name="Dietrich F.S."/>
        </authorList>
    </citation>
    <scope>NUCLEOTIDE SEQUENCE [LARGE SCALE GENOMIC DNA]</scope>
    <source>
        <strain evidence="9 10">ATCC 58844</strain>
    </source>
</reference>
<dbReference type="SMART" id="SM00220">
    <property type="entry name" value="S_TKc"/>
    <property type="match status" value="1"/>
</dbReference>
<evidence type="ECO:0000313" key="9">
    <source>
        <dbReference type="EMBL" id="AMD19051.1"/>
    </source>
</evidence>
<dbReference type="InterPro" id="IPR011009">
    <property type="entry name" value="Kinase-like_dom_sf"/>
</dbReference>
<feature type="region of interest" description="Disordered" evidence="7">
    <location>
        <begin position="794"/>
        <end position="833"/>
    </location>
</feature>
<gene>
    <name evidence="9" type="ORF">AW171_hschr2861</name>
</gene>
<feature type="compositionally biased region" description="Polar residues" evidence="7">
    <location>
        <begin position="809"/>
        <end position="821"/>
    </location>
</feature>
<accession>A0A120K172</accession>
<dbReference type="PROSITE" id="PS50011">
    <property type="entry name" value="PROTEIN_KINASE_DOM"/>
    <property type="match status" value="1"/>
</dbReference>
<dbReference type="RefSeq" id="XP_017986047.1">
    <property type="nucleotide sequence ID" value="XM_018130558.1"/>
</dbReference>
<dbReference type="PANTHER" id="PTHR24346:SF110">
    <property type="entry name" value="NON-SPECIFIC SERINE_THREONINE PROTEIN KINASE"/>
    <property type="match status" value="1"/>
</dbReference>
<feature type="compositionally biased region" description="Low complexity" evidence="7">
    <location>
        <begin position="436"/>
        <end position="447"/>
    </location>
</feature>
<evidence type="ECO:0000256" key="1">
    <source>
        <dbReference type="ARBA" id="ARBA00012513"/>
    </source>
</evidence>
<feature type="compositionally biased region" description="Polar residues" evidence="7">
    <location>
        <begin position="684"/>
        <end position="699"/>
    </location>
</feature>
<dbReference type="InterPro" id="IPR008271">
    <property type="entry name" value="Ser/Thr_kinase_AS"/>
</dbReference>
<dbReference type="PROSITE" id="PS00108">
    <property type="entry name" value="PROTEIN_KINASE_ST"/>
    <property type="match status" value="1"/>
</dbReference>
<proteinExistence type="predicted"/>
<dbReference type="GO" id="GO:0035556">
    <property type="term" value="P:intracellular signal transduction"/>
    <property type="evidence" value="ECO:0007669"/>
    <property type="project" value="TreeGrafter"/>
</dbReference>
<dbReference type="EMBL" id="CP014242">
    <property type="protein sequence ID" value="AMD19051.1"/>
    <property type="molecule type" value="Genomic_DNA"/>
</dbReference>
<evidence type="ECO:0000256" key="6">
    <source>
        <dbReference type="PROSITE-ProRule" id="PRU10141"/>
    </source>
</evidence>
<dbReference type="GO" id="GO:0005524">
    <property type="term" value="F:ATP binding"/>
    <property type="evidence" value="ECO:0007669"/>
    <property type="project" value="UniProtKB-UniRule"/>
</dbReference>
<comment type="catalytic activity">
    <reaction evidence="5">
        <text>L-seryl-[protein] + ATP = O-phospho-L-seryl-[protein] + ADP + H(+)</text>
        <dbReference type="Rhea" id="RHEA:17989"/>
        <dbReference type="Rhea" id="RHEA-COMP:9863"/>
        <dbReference type="Rhea" id="RHEA-COMP:11604"/>
        <dbReference type="ChEBI" id="CHEBI:15378"/>
        <dbReference type="ChEBI" id="CHEBI:29999"/>
        <dbReference type="ChEBI" id="CHEBI:30616"/>
        <dbReference type="ChEBI" id="CHEBI:83421"/>
        <dbReference type="ChEBI" id="CHEBI:456216"/>
        <dbReference type="EC" id="2.7.11.1"/>
    </reaction>
</comment>
<feature type="region of interest" description="Disordered" evidence="7">
    <location>
        <begin position="1"/>
        <end position="41"/>
    </location>
</feature>
<dbReference type="Pfam" id="PF00069">
    <property type="entry name" value="Pkinase"/>
    <property type="match status" value="1"/>
</dbReference>
<keyword evidence="2 6" id="KW-0547">Nucleotide-binding</keyword>
<feature type="compositionally biased region" description="Low complexity" evidence="7">
    <location>
        <begin position="26"/>
        <end position="37"/>
    </location>
</feature>
<dbReference type="SUPFAM" id="SSF56112">
    <property type="entry name" value="Protein kinase-like (PK-like)"/>
    <property type="match status" value="1"/>
</dbReference>
<dbReference type="Proteomes" id="UP000243052">
    <property type="component" value="Chromosome ii"/>
</dbReference>
<evidence type="ECO:0000256" key="3">
    <source>
        <dbReference type="ARBA" id="ARBA00022840"/>
    </source>
</evidence>
<feature type="region of interest" description="Disordered" evidence="7">
    <location>
        <begin position="336"/>
        <end position="403"/>
    </location>
</feature>
<protein>
    <recommendedName>
        <fullName evidence="1">non-specific serine/threonine protein kinase</fullName>
        <ecNumber evidence="1">2.7.11.1</ecNumber>
    </recommendedName>
</protein>
<name>A0A120K172_9SACH</name>
<dbReference type="GO" id="GO:0005737">
    <property type="term" value="C:cytoplasm"/>
    <property type="evidence" value="ECO:0007669"/>
    <property type="project" value="TreeGrafter"/>
</dbReference>
<dbReference type="FunFam" id="1.10.510.10:FF:000571">
    <property type="entry name" value="Maternal embryonic leucine zipper kinase"/>
    <property type="match status" value="1"/>
</dbReference>
<organism evidence="9 10">
    <name type="scientific">Eremothecium sinecaudum</name>
    <dbReference type="NCBI Taxonomy" id="45286"/>
    <lineage>
        <taxon>Eukaryota</taxon>
        <taxon>Fungi</taxon>
        <taxon>Dikarya</taxon>
        <taxon>Ascomycota</taxon>
        <taxon>Saccharomycotina</taxon>
        <taxon>Saccharomycetes</taxon>
        <taxon>Saccharomycetales</taxon>
        <taxon>Saccharomycetaceae</taxon>
        <taxon>Eremothecium</taxon>
    </lineage>
</organism>
<comment type="catalytic activity">
    <reaction evidence="4">
        <text>L-threonyl-[protein] + ATP = O-phospho-L-threonyl-[protein] + ADP + H(+)</text>
        <dbReference type="Rhea" id="RHEA:46608"/>
        <dbReference type="Rhea" id="RHEA-COMP:11060"/>
        <dbReference type="Rhea" id="RHEA-COMP:11605"/>
        <dbReference type="ChEBI" id="CHEBI:15378"/>
        <dbReference type="ChEBI" id="CHEBI:30013"/>
        <dbReference type="ChEBI" id="CHEBI:30616"/>
        <dbReference type="ChEBI" id="CHEBI:61977"/>
        <dbReference type="ChEBI" id="CHEBI:456216"/>
        <dbReference type="EC" id="2.7.11.1"/>
    </reaction>
</comment>
<feature type="region of interest" description="Disordered" evidence="7">
    <location>
        <begin position="436"/>
        <end position="468"/>
    </location>
</feature>
<evidence type="ECO:0000259" key="8">
    <source>
        <dbReference type="PROSITE" id="PS50011"/>
    </source>
</evidence>
<dbReference type="GeneID" id="28722507"/>
<dbReference type="InterPro" id="IPR000719">
    <property type="entry name" value="Prot_kinase_dom"/>
</dbReference>
<evidence type="ECO:0000256" key="5">
    <source>
        <dbReference type="ARBA" id="ARBA00048679"/>
    </source>
</evidence>
<dbReference type="Gene3D" id="1.10.510.10">
    <property type="entry name" value="Transferase(Phosphotransferase) domain 1"/>
    <property type="match status" value="1"/>
</dbReference>
<evidence type="ECO:0000256" key="7">
    <source>
        <dbReference type="SAM" id="MobiDB-lite"/>
    </source>
</evidence>
<dbReference type="InterPro" id="IPR017441">
    <property type="entry name" value="Protein_kinase_ATP_BS"/>
</dbReference>
<feature type="region of interest" description="Disordered" evidence="7">
    <location>
        <begin position="529"/>
        <end position="556"/>
    </location>
</feature>
<keyword evidence="3 6" id="KW-0067">ATP-binding</keyword>
<feature type="domain" description="Protein kinase" evidence="8">
    <location>
        <begin position="51"/>
        <end position="316"/>
    </location>
</feature>
<feature type="compositionally biased region" description="Basic and acidic residues" evidence="7">
    <location>
        <begin position="822"/>
        <end position="833"/>
    </location>
</feature>
<evidence type="ECO:0000313" key="10">
    <source>
        <dbReference type="Proteomes" id="UP000243052"/>
    </source>
</evidence>
<feature type="compositionally biased region" description="Polar residues" evidence="7">
    <location>
        <begin position="535"/>
        <end position="556"/>
    </location>
</feature>
<dbReference type="AlphaFoldDB" id="A0A120K172"/>
<dbReference type="OrthoDB" id="193931at2759"/>
<feature type="region of interest" description="Disordered" evidence="7">
    <location>
        <begin position="684"/>
        <end position="705"/>
    </location>
</feature>
<dbReference type="GO" id="GO:0004674">
    <property type="term" value="F:protein serine/threonine kinase activity"/>
    <property type="evidence" value="ECO:0007669"/>
    <property type="project" value="UniProtKB-EC"/>
</dbReference>
<evidence type="ECO:0000256" key="2">
    <source>
        <dbReference type="ARBA" id="ARBA00022741"/>
    </source>
</evidence>